<dbReference type="GeneID" id="6081929"/>
<dbReference type="InParanoid" id="B0DQS0"/>
<organism evidence="3">
    <name type="scientific">Laccaria bicolor (strain S238N-H82 / ATCC MYA-4686)</name>
    <name type="common">Bicoloured deceiver</name>
    <name type="synonym">Laccaria laccata var. bicolor</name>
    <dbReference type="NCBI Taxonomy" id="486041"/>
    <lineage>
        <taxon>Eukaryota</taxon>
        <taxon>Fungi</taxon>
        <taxon>Dikarya</taxon>
        <taxon>Basidiomycota</taxon>
        <taxon>Agaricomycotina</taxon>
        <taxon>Agaricomycetes</taxon>
        <taxon>Agaricomycetidae</taxon>
        <taxon>Agaricales</taxon>
        <taxon>Agaricineae</taxon>
        <taxon>Hydnangiaceae</taxon>
        <taxon>Laccaria</taxon>
    </lineage>
</organism>
<name>B0DQS0_LACBS</name>
<dbReference type="RefSeq" id="XP_001886220.1">
    <property type="nucleotide sequence ID" value="XM_001886185.1"/>
</dbReference>
<evidence type="ECO:0000313" key="2">
    <source>
        <dbReference type="EMBL" id="EDR03079.1"/>
    </source>
</evidence>
<evidence type="ECO:0000313" key="3">
    <source>
        <dbReference type="Proteomes" id="UP000001194"/>
    </source>
</evidence>
<dbReference type="OrthoDB" id="2899474at2759"/>
<dbReference type="EMBL" id="DS547126">
    <property type="protein sequence ID" value="EDR03079.1"/>
    <property type="molecule type" value="Genomic_DNA"/>
</dbReference>
<dbReference type="Proteomes" id="UP000001194">
    <property type="component" value="Unassembled WGS sequence"/>
</dbReference>
<evidence type="ECO:0000256" key="1">
    <source>
        <dbReference type="SAM" id="MobiDB-lite"/>
    </source>
</evidence>
<feature type="compositionally biased region" description="Acidic residues" evidence="1">
    <location>
        <begin position="118"/>
        <end position="131"/>
    </location>
</feature>
<dbReference type="AlphaFoldDB" id="B0DQS0"/>
<sequence length="423" mass="47117">MSPTPITRETFIDPSHVQTVLTQKTMYVLKDEGGVKEVPIPESFRKVGIPEGYSVDFVLDPVTLVKTFAKQGITTEDQIKKELLKDLKATINASDNLKIVPTSVYEDKRALYENNFDNSDDDEGDDEEEEPTGPPITRETFISPTHIATALKQKTMYELAEDGEGVKEVPIPKSVKKGGVIPEGYSVDFIVDPLTIVKSLAKQGLVTEGQLSEELLKDLKEPINASDNLKIVPTSVYEAKLAALEESLENDEDDDDEEVGEENYLCYVRVLIWRSPAPFVAGKSGKARCGVVGRAHFFYPKYQTKTREQLGQRGWTISIWTHPITHLNDACSGNSARWRLQFYIDPTRVVNLGLTATALGCSPDKNEPCSNNNKANNLNQRKNLLKLLAINSSENLKAQDRTTSLSESLEWLSSIQFSLDVYA</sequence>
<dbReference type="HOGENOM" id="CLU_649023_0_0_1"/>
<protein>
    <submittedName>
        <fullName evidence="2">Predicted protein</fullName>
    </submittedName>
</protein>
<keyword evidence="3" id="KW-1185">Reference proteome</keyword>
<proteinExistence type="predicted"/>
<dbReference type="KEGG" id="lbc:LACBIDRAFT_295336"/>
<feature type="region of interest" description="Disordered" evidence="1">
    <location>
        <begin position="114"/>
        <end position="139"/>
    </location>
</feature>
<reference evidence="2 3" key="1">
    <citation type="journal article" date="2008" name="Nature">
        <title>The genome of Laccaria bicolor provides insights into mycorrhizal symbiosis.</title>
        <authorList>
            <person name="Martin F."/>
            <person name="Aerts A."/>
            <person name="Ahren D."/>
            <person name="Brun A."/>
            <person name="Danchin E.G.J."/>
            <person name="Duchaussoy F."/>
            <person name="Gibon J."/>
            <person name="Kohler A."/>
            <person name="Lindquist E."/>
            <person name="Pereda V."/>
            <person name="Salamov A."/>
            <person name="Shapiro H.J."/>
            <person name="Wuyts J."/>
            <person name="Blaudez D."/>
            <person name="Buee M."/>
            <person name="Brokstein P."/>
            <person name="Canbaeck B."/>
            <person name="Cohen D."/>
            <person name="Courty P.E."/>
            <person name="Coutinho P.M."/>
            <person name="Delaruelle C."/>
            <person name="Detter J.C."/>
            <person name="Deveau A."/>
            <person name="DiFazio S."/>
            <person name="Duplessis S."/>
            <person name="Fraissinet-Tachet L."/>
            <person name="Lucic E."/>
            <person name="Frey-Klett P."/>
            <person name="Fourrey C."/>
            <person name="Feussner I."/>
            <person name="Gay G."/>
            <person name="Grimwood J."/>
            <person name="Hoegger P.J."/>
            <person name="Jain P."/>
            <person name="Kilaru S."/>
            <person name="Labbe J."/>
            <person name="Lin Y.C."/>
            <person name="Legue V."/>
            <person name="Le Tacon F."/>
            <person name="Marmeisse R."/>
            <person name="Melayah D."/>
            <person name="Montanini B."/>
            <person name="Muratet M."/>
            <person name="Nehls U."/>
            <person name="Niculita-Hirzel H."/>
            <person name="Oudot-Le Secq M.P."/>
            <person name="Peter M."/>
            <person name="Quesneville H."/>
            <person name="Rajashekar B."/>
            <person name="Reich M."/>
            <person name="Rouhier N."/>
            <person name="Schmutz J."/>
            <person name="Yin T."/>
            <person name="Chalot M."/>
            <person name="Henrissat B."/>
            <person name="Kuees U."/>
            <person name="Lucas S."/>
            <person name="Van de Peer Y."/>
            <person name="Podila G.K."/>
            <person name="Polle A."/>
            <person name="Pukkila P.J."/>
            <person name="Richardson P.M."/>
            <person name="Rouze P."/>
            <person name="Sanders I.R."/>
            <person name="Stajich J.E."/>
            <person name="Tunlid A."/>
            <person name="Tuskan G."/>
            <person name="Grigoriev I.V."/>
        </authorList>
    </citation>
    <scope>NUCLEOTIDE SEQUENCE [LARGE SCALE GENOMIC DNA]</scope>
    <source>
        <strain evidence="3">S238N-H82 / ATCC MYA-4686</strain>
    </source>
</reference>
<accession>B0DQS0</accession>
<gene>
    <name evidence="2" type="ORF">LACBIDRAFT_295336</name>
</gene>